<dbReference type="Gene3D" id="2.60.40.10">
    <property type="entry name" value="Immunoglobulins"/>
    <property type="match status" value="1"/>
</dbReference>
<evidence type="ECO:0000256" key="3">
    <source>
        <dbReference type="ARBA" id="ARBA00012663"/>
    </source>
</evidence>
<dbReference type="InterPro" id="IPR008965">
    <property type="entry name" value="CBM2/CBM3_carb-bd_dom_sf"/>
</dbReference>
<feature type="active site" description="Proton donor" evidence="8">
    <location>
        <position position="502"/>
    </location>
</feature>
<sequence>MGVRLTIVDNRPPTCPQQASGCFLSHLDLTMPRTVPSDIAAGRFKLYFSSVSPVIEGVSNAFEVRHLNGDLHVIEPRADVHLAGGATYRLQLWTGGHFFSAYYPMPNMFVASGTLQARVIDATKPRIDPASGMELLPFVAPMTDEQRLATAGPNDDTRWLTADRAFDLYASRGAATSPDIAIIPTPIFVSRPGGQPVDLRGGVTLRLAGLQRSDVAAALDRLSDDGVPSFERGPDLRIRVGAADLKADAYRLRAADGAIQIEAATPAGAANALQSLAQQVAFEKGMLRPLVIDDESRLPFRGLHLDLARNFHSKGQVLKLIDRMAVYKLNKLHLHLGDDEGWRLQIGRFPELTEVGGFRCFDPAEDRCLLPQLGSGPDRDAAVNGFLTQADYREILQAAKARHIEVIPSFDMPGHSRAAIRSMEARYRRLMRMGQRAEAERFRLVEPADRTKYSSVQHYSDNTLNVCLESTYRFLDEVIDDVVAMHAAAGTPLKTYHIGADETAGAWTNSPACKKVMAATRRTAPQLGAMFIEKVSASLARRGIAVGGWSDGMGHVDPAKMPAKVQSNIWSDLFTAAPAETADHAGRGWDAVISVPTVLYFDVPYAPHPLERGYDWPTRGTDTFKVFSFMPESLAANAAVMKNSRNQAVTVTAPAVIPRIAGMQAQLWSETVRSDALVDQMLFPRLLAFAERAWHRAPWEVVSKPGATYGYGDKDVGAALRQDWAAFAGKLPFHLAQLSVAGIQYRLAPPGARVTGMLEANSELPGTPIEYRVHGGQWQTYLRPIPVSSSVQLRTTTPLGDRSSRIVEAVRP</sequence>
<dbReference type="Gene3D" id="2.60.40.290">
    <property type="match status" value="1"/>
</dbReference>
<dbReference type="Pfam" id="PF02838">
    <property type="entry name" value="Glyco_hydro_20b"/>
    <property type="match status" value="1"/>
</dbReference>
<dbReference type="InterPro" id="IPR015883">
    <property type="entry name" value="Glyco_hydro_20_cat"/>
</dbReference>
<dbReference type="PANTHER" id="PTHR22600">
    <property type="entry name" value="BETA-HEXOSAMINIDASE"/>
    <property type="match status" value="1"/>
</dbReference>
<dbReference type="InterPro" id="IPR004867">
    <property type="entry name" value="CHB_C_dom"/>
</dbReference>
<comment type="similarity">
    <text evidence="2">Belongs to the glycosyl hydrolase 20 family.</text>
</comment>
<comment type="catalytic activity">
    <reaction evidence="1">
        <text>Hydrolysis of terminal non-reducing N-acetyl-D-hexosamine residues in N-acetyl-beta-D-hexosaminides.</text>
        <dbReference type="EC" id="3.2.1.52"/>
    </reaction>
</comment>
<dbReference type="PANTHER" id="PTHR22600:SF57">
    <property type="entry name" value="BETA-N-ACETYLHEXOSAMINIDASE"/>
    <property type="match status" value="1"/>
</dbReference>
<dbReference type="SMART" id="SM01081">
    <property type="entry name" value="CHB_HEX"/>
    <property type="match status" value="1"/>
</dbReference>
<dbReference type="CDD" id="cd02847">
    <property type="entry name" value="E_set_Chitobiase_C"/>
    <property type="match status" value="1"/>
</dbReference>
<keyword evidence="4 10" id="KW-0378">Hydrolase</keyword>
<evidence type="ECO:0000256" key="7">
    <source>
        <dbReference type="ARBA" id="ARBA00033000"/>
    </source>
</evidence>
<evidence type="ECO:0000313" key="11">
    <source>
        <dbReference type="Proteomes" id="UP000503222"/>
    </source>
</evidence>
<dbReference type="InterPro" id="IPR012291">
    <property type="entry name" value="CBM2_carb-bd_dom_sf"/>
</dbReference>
<dbReference type="PRINTS" id="PR00738">
    <property type="entry name" value="GLHYDRLASE20"/>
</dbReference>
<accession>A0A6G7YTB3</accession>
<dbReference type="InterPro" id="IPR025705">
    <property type="entry name" value="Beta_hexosaminidase_sua/sub"/>
</dbReference>
<dbReference type="EMBL" id="CP049869">
    <property type="protein sequence ID" value="QIK79985.1"/>
    <property type="molecule type" value="Genomic_DNA"/>
</dbReference>
<evidence type="ECO:0000259" key="9">
    <source>
        <dbReference type="SMART" id="SM01081"/>
    </source>
</evidence>
<dbReference type="SUPFAM" id="SSF51445">
    <property type="entry name" value="(Trans)glycosidases"/>
    <property type="match status" value="1"/>
</dbReference>
<gene>
    <name evidence="10" type="ORF">G7077_06420</name>
</gene>
<dbReference type="GO" id="GO:0004563">
    <property type="term" value="F:beta-N-acetylhexosaminidase activity"/>
    <property type="evidence" value="ECO:0007669"/>
    <property type="project" value="UniProtKB-EC"/>
</dbReference>
<dbReference type="InterPro" id="IPR015882">
    <property type="entry name" value="HEX_bac_N"/>
</dbReference>
<dbReference type="KEGG" id="spii:G7077_06420"/>
<name>A0A6G7YTB3_9SPHN</name>
<dbReference type="GO" id="GO:0030203">
    <property type="term" value="P:glycosaminoglycan metabolic process"/>
    <property type="evidence" value="ECO:0007669"/>
    <property type="project" value="TreeGrafter"/>
</dbReference>
<keyword evidence="5" id="KW-0326">Glycosidase</keyword>
<dbReference type="InterPro" id="IPR004866">
    <property type="entry name" value="CHB/HEX_N_dom"/>
</dbReference>
<evidence type="ECO:0000256" key="2">
    <source>
        <dbReference type="ARBA" id="ARBA00006285"/>
    </source>
</evidence>
<evidence type="ECO:0000256" key="4">
    <source>
        <dbReference type="ARBA" id="ARBA00022801"/>
    </source>
</evidence>
<feature type="domain" description="Chitobiase/beta-hexosaminidases N-terminal" evidence="9">
    <location>
        <begin position="1"/>
        <end position="164"/>
    </location>
</feature>
<dbReference type="SUPFAM" id="SSF55545">
    <property type="entry name" value="beta-N-acetylhexosaminidase-like domain"/>
    <property type="match status" value="1"/>
</dbReference>
<dbReference type="SUPFAM" id="SSF49384">
    <property type="entry name" value="Carbohydrate-binding domain"/>
    <property type="match status" value="1"/>
</dbReference>
<dbReference type="GO" id="GO:0016020">
    <property type="term" value="C:membrane"/>
    <property type="evidence" value="ECO:0007669"/>
    <property type="project" value="TreeGrafter"/>
</dbReference>
<evidence type="ECO:0000256" key="1">
    <source>
        <dbReference type="ARBA" id="ARBA00001231"/>
    </source>
</evidence>
<dbReference type="InterPro" id="IPR029018">
    <property type="entry name" value="Hex-like_dom2"/>
</dbReference>
<dbReference type="Proteomes" id="UP000503222">
    <property type="component" value="Chromosome"/>
</dbReference>
<dbReference type="SUPFAM" id="SSF81296">
    <property type="entry name" value="E set domains"/>
    <property type="match status" value="1"/>
</dbReference>
<dbReference type="Gene3D" id="3.20.20.80">
    <property type="entry name" value="Glycosidases"/>
    <property type="match status" value="1"/>
</dbReference>
<dbReference type="Pfam" id="PF03174">
    <property type="entry name" value="CHB_HEX_C"/>
    <property type="match status" value="1"/>
</dbReference>
<dbReference type="InterPro" id="IPR014756">
    <property type="entry name" value="Ig_E-set"/>
</dbReference>
<evidence type="ECO:0000256" key="8">
    <source>
        <dbReference type="PIRSR" id="PIRSR625705-1"/>
    </source>
</evidence>
<dbReference type="GO" id="GO:0005975">
    <property type="term" value="P:carbohydrate metabolic process"/>
    <property type="evidence" value="ECO:0007669"/>
    <property type="project" value="InterPro"/>
</dbReference>
<dbReference type="Pfam" id="PF03173">
    <property type="entry name" value="CHB_HEX"/>
    <property type="match status" value="1"/>
</dbReference>
<dbReference type="Pfam" id="PF00728">
    <property type="entry name" value="Glyco_hydro_20"/>
    <property type="match status" value="1"/>
</dbReference>
<reference evidence="10 11" key="1">
    <citation type="submission" date="2020-03" db="EMBL/GenBank/DDBJ databases">
        <title>Sphingomonas sp. nov., isolated from fish.</title>
        <authorList>
            <person name="Hyun D.-W."/>
            <person name="Bae J.-W."/>
        </authorList>
    </citation>
    <scope>NUCLEOTIDE SEQUENCE [LARGE SCALE GENOMIC DNA]</scope>
    <source>
        <strain evidence="10 11">HDW15B</strain>
    </source>
</reference>
<dbReference type="AlphaFoldDB" id="A0A6G7YTB3"/>
<proteinExistence type="inferred from homology"/>
<organism evidence="10 11">
    <name type="scientific">Sphingomonas piscis</name>
    <dbReference type="NCBI Taxonomy" id="2714943"/>
    <lineage>
        <taxon>Bacteria</taxon>
        <taxon>Pseudomonadati</taxon>
        <taxon>Pseudomonadota</taxon>
        <taxon>Alphaproteobacteria</taxon>
        <taxon>Sphingomonadales</taxon>
        <taxon>Sphingomonadaceae</taxon>
        <taxon>Sphingomonas</taxon>
    </lineage>
</organism>
<dbReference type="GO" id="GO:0030247">
    <property type="term" value="F:polysaccharide binding"/>
    <property type="evidence" value="ECO:0007669"/>
    <property type="project" value="InterPro"/>
</dbReference>
<evidence type="ECO:0000313" key="10">
    <source>
        <dbReference type="EMBL" id="QIK79985.1"/>
    </source>
</evidence>
<protein>
    <recommendedName>
        <fullName evidence="3">beta-N-acetylhexosaminidase</fullName>
        <ecNumber evidence="3">3.2.1.52</ecNumber>
    </recommendedName>
    <alternativeName>
        <fullName evidence="6">Beta-N-acetylhexosaminidase</fullName>
    </alternativeName>
    <alternativeName>
        <fullName evidence="7">N-acetyl-beta-glucosaminidase</fullName>
    </alternativeName>
</protein>
<dbReference type="InterPro" id="IPR013783">
    <property type="entry name" value="Ig-like_fold"/>
</dbReference>
<dbReference type="Gene3D" id="3.30.379.10">
    <property type="entry name" value="Chitobiase/beta-hexosaminidase domain 2-like"/>
    <property type="match status" value="1"/>
</dbReference>
<evidence type="ECO:0000256" key="6">
    <source>
        <dbReference type="ARBA" id="ARBA00030512"/>
    </source>
</evidence>
<dbReference type="InterPro" id="IPR017853">
    <property type="entry name" value="GH"/>
</dbReference>
<dbReference type="EC" id="3.2.1.52" evidence="3"/>
<keyword evidence="11" id="KW-1185">Reference proteome</keyword>
<evidence type="ECO:0000256" key="5">
    <source>
        <dbReference type="ARBA" id="ARBA00023295"/>
    </source>
</evidence>